<name>A0A6J5LTG6_9CAUD</name>
<organism evidence="1">
    <name type="scientific">uncultured Caudovirales phage</name>
    <dbReference type="NCBI Taxonomy" id="2100421"/>
    <lineage>
        <taxon>Viruses</taxon>
        <taxon>Duplodnaviria</taxon>
        <taxon>Heunggongvirae</taxon>
        <taxon>Uroviricota</taxon>
        <taxon>Caudoviricetes</taxon>
        <taxon>Peduoviridae</taxon>
        <taxon>Maltschvirus</taxon>
        <taxon>Maltschvirus maltsch</taxon>
    </lineage>
</organism>
<proteinExistence type="predicted"/>
<evidence type="ECO:0000313" key="1">
    <source>
        <dbReference type="EMBL" id="CAB4137052.1"/>
    </source>
</evidence>
<dbReference type="Pfam" id="PF07120">
    <property type="entry name" value="DUF1376"/>
    <property type="match status" value="1"/>
</dbReference>
<reference evidence="1" key="1">
    <citation type="submission" date="2020-04" db="EMBL/GenBank/DDBJ databases">
        <authorList>
            <person name="Chiriac C."/>
            <person name="Salcher M."/>
            <person name="Ghai R."/>
            <person name="Kavagutti S V."/>
        </authorList>
    </citation>
    <scope>NUCLEOTIDE SEQUENCE</scope>
</reference>
<dbReference type="EMBL" id="LR796335">
    <property type="protein sequence ID" value="CAB4137052.1"/>
    <property type="molecule type" value="Genomic_DNA"/>
</dbReference>
<accession>A0A6J5LTG6</accession>
<feature type="non-terminal residue" evidence="1">
    <location>
        <position position="63"/>
    </location>
</feature>
<protein>
    <submittedName>
        <fullName evidence="1">Uncharacterized protein</fullName>
    </submittedName>
</protein>
<gene>
    <name evidence="1" type="ORF">UFOVP320_1</name>
</gene>
<sequence>MHYYTFNIGDYASHTKGLSLLEDLAYRRLLDEYYLAERPLNGCSTNVARMIGMRGHEAEVDYV</sequence>
<dbReference type="InterPro" id="IPR010781">
    <property type="entry name" value="DUF1376"/>
</dbReference>